<sequence length="265" mass="29113">MEQTQFNQGQNTSPLLQAAANTNASGPFDLNRYQTPLPDSPPQVWNTLAELPLEQPSQIKRDQEAQSSGLISTEAAFMVEGSAGSEPGAAGHEQPMPEQISVTHDDVSGPTSLEDQSLTFNSRQLWSPFRALSMDTVPVAHGGLQYFSALHLFKEHLAENPIVAPEFKARDGAHDIHGPLSCHHGTGHKDLCQDFLIMLEEALVLSFEQDEPLKQVLLSTGGRPLKYSDPSDAFWGIREDGTGCNEYGRCLMRVRQKLQEISCFA</sequence>
<evidence type="ECO:0000313" key="4">
    <source>
        <dbReference type="Proteomes" id="UP000290288"/>
    </source>
</evidence>
<dbReference type="InterPro" id="IPR037238">
    <property type="entry name" value="YbiA-like_sf"/>
</dbReference>
<dbReference type="AlphaFoldDB" id="A0A4Q2DYQ2"/>
<gene>
    <name evidence="3" type="ORF">EST38_g383</name>
</gene>
<keyword evidence="4" id="KW-1185">Reference proteome</keyword>
<dbReference type="Gene3D" id="1.10.357.40">
    <property type="entry name" value="YbiA-like"/>
    <property type="match status" value="1"/>
</dbReference>
<dbReference type="CDD" id="cd15457">
    <property type="entry name" value="NADAR"/>
    <property type="match status" value="1"/>
</dbReference>
<dbReference type="OrthoDB" id="206452at2759"/>
<comment type="caution">
    <text evidence="3">The sequence shown here is derived from an EMBL/GenBank/DDBJ whole genome shotgun (WGS) entry which is preliminary data.</text>
</comment>
<name>A0A4Q2DYQ2_9AGAR</name>
<dbReference type="SUPFAM" id="SSF143990">
    <property type="entry name" value="YbiA-like"/>
    <property type="match status" value="1"/>
</dbReference>
<feature type="domain" description="NADAR" evidence="2">
    <location>
        <begin position="198"/>
        <end position="259"/>
    </location>
</feature>
<feature type="compositionally biased region" description="Polar residues" evidence="1">
    <location>
        <begin position="1"/>
        <end position="25"/>
    </location>
</feature>
<evidence type="ECO:0000256" key="1">
    <source>
        <dbReference type="SAM" id="MobiDB-lite"/>
    </source>
</evidence>
<dbReference type="EMBL" id="SDEE01000005">
    <property type="protein sequence ID" value="RXW25443.1"/>
    <property type="molecule type" value="Genomic_DNA"/>
</dbReference>
<reference evidence="3 4" key="1">
    <citation type="submission" date="2019-01" db="EMBL/GenBank/DDBJ databases">
        <title>Draft genome sequence of Psathyrella aberdarensis IHI B618.</title>
        <authorList>
            <person name="Buettner E."/>
            <person name="Kellner H."/>
        </authorList>
    </citation>
    <scope>NUCLEOTIDE SEQUENCE [LARGE SCALE GENOMIC DNA]</scope>
    <source>
        <strain evidence="3 4">IHI B618</strain>
    </source>
</reference>
<dbReference type="InterPro" id="IPR012816">
    <property type="entry name" value="NADAR"/>
</dbReference>
<organism evidence="3 4">
    <name type="scientific">Candolleomyces aberdarensis</name>
    <dbReference type="NCBI Taxonomy" id="2316362"/>
    <lineage>
        <taxon>Eukaryota</taxon>
        <taxon>Fungi</taxon>
        <taxon>Dikarya</taxon>
        <taxon>Basidiomycota</taxon>
        <taxon>Agaricomycotina</taxon>
        <taxon>Agaricomycetes</taxon>
        <taxon>Agaricomycetidae</taxon>
        <taxon>Agaricales</taxon>
        <taxon>Agaricineae</taxon>
        <taxon>Psathyrellaceae</taxon>
        <taxon>Candolleomyces</taxon>
    </lineage>
</organism>
<proteinExistence type="predicted"/>
<feature type="region of interest" description="Disordered" evidence="1">
    <location>
        <begin position="1"/>
        <end position="40"/>
    </location>
</feature>
<accession>A0A4Q2DYQ2</accession>
<dbReference type="STRING" id="2316362.A0A4Q2DYQ2"/>
<dbReference type="Proteomes" id="UP000290288">
    <property type="component" value="Unassembled WGS sequence"/>
</dbReference>
<evidence type="ECO:0000259" key="2">
    <source>
        <dbReference type="Pfam" id="PF08719"/>
    </source>
</evidence>
<protein>
    <recommendedName>
        <fullName evidence="2">NADAR domain-containing protein</fullName>
    </recommendedName>
</protein>
<dbReference type="Pfam" id="PF08719">
    <property type="entry name" value="NADAR"/>
    <property type="match status" value="1"/>
</dbReference>
<evidence type="ECO:0000313" key="3">
    <source>
        <dbReference type="EMBL" id="RXW25443.1"/>
    </source>
</evidence>